<keyword evidence="10" id="KW-0687">Ribonucleoprotein</keyword>
<feature type="region of interest" description="Disordered" evidence="13">
    <location>
        <begin position="1"/>
        <end position="72"/>
    </location>
</feature>
<dbReference type="AlphaFoldDB" id="A0A433TMD5"/>
<evidence type="ECO:0000256" key="1">
    <source>
        <dbReference type="ARBA" id="ARBA00004604"/>
    </source>
</evidence>
<evidence type="ECO:0000256" key="7">
    <source>
        <dbReference type="ARBA" id="ARBA00022691"/>
    </source>
</evidence>
<dbReference type="Gene3D" id="3.40.50.150">
    <property type="entry name" value="Vaccinia Virus protein VP39"/>
    <property type="match status" value="1"/>
</dbReference>
<dbReference type="GO" id="GO:0031428">
    <property type="term" value="C:box C/D methylation guide snoRNP complex"/>
    <property type="evidence" value="ECO:0007669"/>
    <property type="project" value="TreeGrafter"/>
</dbReference>
<dbReference type="PRINTS" id="PR00052">
    <property type="entry name" value="FIBRILLARIN"/>
</dbReference>
<dbReference type="InterPro" id="IPR029063">
    <property type="entry name" value="SAM-dependent_MTases_sf"/>
</dbReference>
<dbReference type="PANTHER" id="PTHR10335">
    <property type="entry name" value="RRNA 2-O-METHYLTRANSFERASE FIBRILLARIN"/>
    <property type="match status" value="1"/>
</dbReference>
<comment type="caution">
    <text evidence="14">The sequence shown here is derived from an EMBL/GenBank/DDBJ whole genome shotgun (WGS) entry which is preliminary data.</text>
</comment>
<keyword evidence="9" id="KW-0539">Nucleus</keyword>
<evidence type="ECO:0000256" key="9">
    <source>
        <dbReference type="ARBA" id="ARBA00023242"/>
    </source>
</evidence>
<evidence type="ECO:0000313" key="15">
    <source>
        <dbReference type="Proteomes" id="UP000271974"/>
    </source>
</evidence>
<dbReference type="GO" id="GO:0000494">
    <property type="term" value="P:box C/D sno(s)RNA 3'-end processing"/>
    <property type="evidence" value="ECO:0007669"/>
    <property type="project" value="TreeGrafter"/>
</dbReference>
<evidence type="ECO:0000256" key="3">
    <source>
        <dbReference type="ARBA" id="ARBA00015190"/>
    </source>
</evidence>
<dbReference type="GO" id="GO:1990259">
    <property type="term" value="F:histone H2AQ104 methyltransferase activity"/>
    <property type="evidence" value="ECO:0007669"/>
    <property type="project" value="TreeGrafter"/>
</dbReference>
<comment type="catalytic activity">
    <reaction evidence="12">
        <text>L-glutaminyl-[histone H2A] + S-adenosyl-L-methionine = N(5)-methyl-L-glutaminyl-[histone H2A] + S-adenosyl-L-homocysteine + H(+)</text>
        <dbReference type="Rhea" id="RHEA:50904"/>
        <dbReference type="Rhea" id="RHEA-COMP:12837"/>
        <dbReference type="Rhea" id="RHEA-COMP:12839"/>
        <dbReference type="ChEBI" id="CHEBI:15378"/>
        <dbReference type="ChEBI" id="CHEBI:30011"/>
        <dbReference type="ChEBI" id="CHEBI:57856"/>
        <dbReference type="ChEBI" id="CHEBI:59789"/>
        <dbReference type="ChEBI" id="CHEBI:61891"/>
    </reaction>
</comment>
<keyword evidence="4" id="KW-0698">rRNA processing</keyword>
<evidence type="ECO:0000256" key="13">
    <source>
        <dbReference type="SAM" id="MobiDB-lite"/>
    </source>
</evidence>
<keyword evidence="5" id="KW-0489">Methyltransferase</keyword>
<evidence type="ECO:0000256" key="2">
    <source>
        <dbReference type="ARBA" id="ARBA00010632"/>
    </source>
</evidence>
<gene>
    <name evidence="14" type="ORF">EGW08_009512</name>
</gene>
<dbReference type="Proteomes" id="UP000271974">
    <property type="component" value="Unassembled WGS sequence"/>
</dbReference>
<dbReference type="FunFam" id="3.30.200.20:FF:000056">
    <property type="entry name" value="Fibrillarin like 1"/>
    <property type="match status" value="1"/>
</dbReference>
<protein>
    <recommendedName>
        <fullName evidence="3">rRNA 2'-O-methyltransferase fibrillarin</fullName>
    </recommendedName>
    <alternativeName>
        <fullName evidence="11">Histone-glutamine methyltransferase</fullName>
    </alternativeName>
</protein>
<dbReference type="EMBL" id="RQTK01000274">
    <property type="protein sequence ID" value="RUS82732.1"/>
    <property type="molecule type" value="Genomic_DNA"/>
</dbReference>
<feature type="non-terminal residue" evidence="14">
    <location>
        <position position="173"/>
    </location>
</feature>
<dbReference type="GO" id="GO:0032040">
    <property type="term" value="C:small-subunit processome"/>
    <property type="evidence" value="ECO:0007669"/>
    <property type="project" value="TreeGrafter"/>
</dbReference>
<reference evidence="14 15" key="1">
    <citation type="submission" date="2019-01" db="EMBL/GenBank/DDBJ databases">
        <title>A draft genome assembly of the solar-powered sea slug Elysia chlorotica.</title>
        <authorList>
            <person name="Cai H."/>
            <person name="Li Q."/>
            <person name="Fang X."/>
            <person name="Li J."/>
            <person name="Curtis N.E."/>
            <person name="Altenburger A."/>
            <person name="Shibata T."/>
            <person name="Feng M."/>
            <person name="Maeda T."/>
            <person name="Schwartz J.A."/>
            <person name="Shigenobu S."/>
            <person name="Lundholm N."/>
            <person name="Nishiyama T."/>
            <person name="Yang H."/>
            <person name="Hasebe M."/>
            <person name="Li S."/>
            <person name="Pierce S.K."/>
            <person name="Wang J."/>
        </authorList>
    </citation>
    <scope>NUCLEOTIDE SEQUENCE [LARGE SCALE GENOMIC DNA]</scope>
    <source>
        <strain evidence="14">EC2010</strain>
        <tissue evidence="14">Whole organism of an adult</tissue>
    </source>
</reference>
<dbReference type="SMART" id="SM01206">
    <property type="entry name" value="Fibrillarin"/>
    <property type="match status" value="1"/>
</dbReference>
<evidence type="ECO:0000256" key="4">
    <source>
        <dbReference type="ARBA" id="ARBA00022552"/>
    </source>
</evidence>
<accession>A0A433TMD5</accession>
<keyword evidence="7" id="KW-0949">S-adenosyl-L-methionine</keyword>
<evidence type="ECO:0000256" key="5">
    <source>
        <dbReference type="ARBA" id="ARBA00022603"/>
    </source>
</evidence>
<dbReference type="GO" id="GO:0015030">
    <property type="term" value="C:Cajal body"/>
    <property type="evidence" value="ECO:0007669"/>
    <property type="project" value="TreeGrafter"/>
</dbReference>
<evidence type="ECO:0000256" key="6">
    <source>
        <dbReference type="ARBA" id="ARBA00022679"/>
    </source>
</evidence>
<dbReference type="InterPro" id="IPR000692">
    <property type="entry name" value="Fibrillarin"/>
</dbReference>
<sequence>MAPPGFTPRGRGRGGFGDRGGRGGGRGGRGGFGDRGGRGGFGDRGGRGGGRGRGGPGGRGGRGGGRGGMRGGAKVAVEPHRYEGVFIGRGGKEDVLLTKNFAVGESVYGEKRISVEEGETKIEYRAWNPFRSKLAAAIVGGVGNIHIKPGAKVLYLGAASGTTVSHVSDIVGP</sequence>
<comment type="similarity">
    <text evidence="2">Belongs to the methyltransferase superfamily. Fibrillarin family.</text>
</comment>
<dbReference type="PANTHER" id="PTHR10335:SF17">
    <property type="entry name" value="FIBRILLARIN"/>
    <property type="match status" value="1"/>
</dbReference>
<dbReference type="STRING" id="188477.A0A433TMD5"/>
<keyword evidence="8" id="KW-0694">RNA-binding</keyword>
<dbReference type="Pfam" id="PF01269">
    <property type="entry name" value="Fibrillarin"/>
    <property type="match status" value="1"/>
</dbReference>
<evidence type="ECO:0000256" key="12">
    <source>
        <dbReference type="ARBA" id="ARBA00047568"/>
    </source>
</evidence>
<dbReference type="SUPFAM" id="SSF53335">
    <property type="entry name" value="S-adenosyl-L-methionine-dependent methyltransferases"/>
    <property type="match status" value="1"/>
</dbReference>
<name>A0A433TMD5_ELYCH</name>
<organism evidence="14 15">
    <name type="scientific">Elysia chlorotica</name>
    <name type="common">Eastern emerald elysia</name>
    <name type="synonym">Sea slug</name>
    <dbReference type="NCBI Taxonomy" id="188477"/>
    <lineage>
        <taxon>Eukaryota</taxon>
        <taxon>Metazoa</taxon>
        <taxon>Spiralia</taxon>
        <taxon>Lophotrochozoa</taxon>
        <taxon>Mollusca</taxon>
        <taxon>Gastropoda</taxon>
        <taxon>Heterobranchia</taxon>
        <taxon>Euthyneura</taxon>
        <taxon>Panpulmonata</taxon>
        <taxon>Sacoglossa</taxon>
        <taxon>Placobranchoidea</taxon>
        <taxon>Plakobranchidae</taxon>
        <taxon>Elysia</taxon>
    </lineage>
</organism>
<feature type="compositionally biased region" description="Gly residues" evidence="13">
    <location>
        <begin position="13"/>
        <end position="71"/>
    </location>
</feature>
<dbReference type="GO" id="GO:0003723">
    <property type="term" value="F:RNA binding"/>
    <property type="evidence" value="ECO:0007669"/>
    <property type="project" value="UniProtKB-KW"/>
</dbReference>
<evidence type="ECO:0000256" key="8">
    <source>
        <dbReference type="ARBA" id="ARBA00022884"/>
    </source>
</evidence>
<dbReference type="Gene3D" id="3.30.200.20">
    <property type="entry name" value="Phosphorylase Kinase, domain 1"/>
    <property type="match status" value="1"/>
</dbReference>
<keyword evidence="15" id="KW-1185">Reference proteome</keyword>
<evidence type="ECO:0000313" key="14">
    <source>
        <dbReference type="EMBL" id="RUS82732.1"/>
    </source>
</evidence>
<proteinExistence type="inferred from homology"/>
<dbReference type="OrthoDB" id="1859733at2759"/>
<comment type="subcellular location">
    <subcellularLocation>
        <location evidence="1">Nucleus</location>
        <location evidence="1">Nucleolus</location>
    </subcellularLocation>
</comment>
<evidence type="ECO:0000256" key="10">
    <source>
        <dbReference type="ARBA" id="ARBA00023274"/>
    </source>
</evidence>
<dbReference type="GO" id="GO:0008649">
    <property type="term" value="F:rRNA methyltransferase activity"/>
    <property type="evidence" value="ECO:0007669"/>
    <property type="project" value="TreeGrafter"/>
</dbReference>
<keyword evidence="6" id="KW-0808">Transferase</keyword>
<evidence type="ECO:0000256" key="11">
    <source>
        <dbReference type="ARBA" id="ARBA00032245"/>
    </source>
</evidence>